<keyword evidence="2" id="KW-0472">Membrane</keyword>
<keyword evidence="2" id="KW-0812">Transmembrane</keyword>
<feature type="chain" id="PRO_5009520073" description="LTD domain-containing protein" evidence="3">
    <location>
        <begin position="22"/>
        <end position="392"/>
    </location>
</feature>
<organism evidence="4 5">
    <name type="scientific">Candidatus Daviesbacteria bacterium RIFCSPLOWO2_02_FULL_38_15</name>
    <dbReference type="NCBI Taxonomy" id="1797794"/>
    <lineage>
        <taxon>Bacteria</taxon>
        <taxon>Candidatus Daviesiibacteriota</taxon>
    </lineage>
</organism>
<reference evidence="4 5" key="1">
    <citation type="journal article" date="2016" name="Nat. Commun.">
        <title>Thousands of microbial genomes shed light on interconnected biogeochemical processes in an aquifer system.</title>
        <authorList>
            <person name="Anantharaman K."/>
            <person name="Brown C.T."/>
            <person name="Hug L.A."/>
            <person name="Sharon I."/>
            <person name="Castelle C.J."/>
            <person name="Probst A.J."/>
            <person name="Thomas B.C."/>
            <person name="Singh A."/>
            <person name="Wilkins M.J."/>
            <person name="Karaoz U."/>
            <person name="Brodie E.L."/>
            <person name="Williams K.H."/>
            <person name="Hubbard S.S."/>
            <person name="Banfield J.F."/>
        </authorList>
    </citation>
    <scope>NUCLEOTIDE SEQUENCE [LARGE SCALE GENOMIC DNA]</scope>
</reference>
<dbReference type="STRING" id="1797794.A3H40_04300"/>
<evidence type="ECO:0000256" key="1">
    <source>
        <dbReference type="SAM" id="MobiDB-lite"/>
    </source>
</evidence>
<evidence type="ECO:0000313" key="5">
    <source>
        <dbReference type="Proteomes" id="UP000177057"/>
    </source>
</evidence>
<evidence type="ECO:0000256" key="2">
    <source>
        <dbReference type="SAM" id="Phobius"/>
    </source>
</evidence>
<evidence type="ECO:0008006" key="6">
    <source>
        <dbReference type="Google" id="ProtNLM"/>
    </source>
</evidence>
<dbReference type="AlphaFoldDB" id="A0A1F5N4A2"/>
<protein>
    <recommendedName>
        <fullName evidence="6">LTD domain-containing protein</fullName>
    </recommendedName>
</protein>
<feature type="compositionally biased region" description="Low complexity" evidence="1">
    <location>
        <begin position="148"/>
        <end position="159"/>
    </location>
</feature>
<comment type="caution">
    <text evidence="4">The sequence shown here is derived from an EMBL/GenBank/DDBJ whole genome shotgun (WGS) entry which is preliminary data.</text>
</comment>
<gene>
    <name evidence="4" type="ORF">A3H40_04300</name>
</gene>
<feature type="signal peptide" evidence="3">
    <location>
        <begin position="1"/>
        <end position="21"/>
    </location>
</feature>
<proteinExistence type="predicted"/>
<feature type="compositionally biased region" description="Pro residues" evidence="1">
    <location>
        <begin position="160"/>
        <end position="170"/>
    </location>
</feature>
<keyword evidence="2" id="KW-1133">Transmembrane helix</keyword>
<sequence>MKSKVIILAILFLLTAKTASAATIKINEFYAAGGSSSSNPDWVEIYNEGMDISLYQLIDADNHKKDLSGVICTGHFCTVDWYNLLNKDGDIITLTSKLYPDTFIDQVKYGNYGGISAPGNGQSAGRNPDISGDWIITSSSTKGVSNNTSTPTATATPTPTITPSPSPAPTPSSSFTVTNVPAQINSDQSFNVSVNITPNTAYFCKGAFKKTGSSNYFGLTKVSGNWIKNSSSYTNQYLCTNNFDLEIKPDIDDSGYTGSGDYIFKIGSYDKDGGNLIWSNENIIKINNIDTSDPPIQTTTQIIPSANPANSVSRILASSTPKSNLPLKNTYRIASVAAATASATPEGKVEIKNQKQINPVVWVGLIFIFAGVSSIGYIYIKKNAKIHIPFRR</sequence>
<dbReference type="EMBL" id="MFDV01000008">
    <property type="protein sequence ID" value="OGE72438.1"/>
    <property type="molecule type" value="Genomic_DNA"/>
</dbReference>
<feature type="transmembrane region" description="Helical" evidence="2">
    <location>
        <begin position="360"/>
        <end position="380"/>
    </location>
</feature>
<evidence type="ECO:0000256" key="3">
    <source>
        <dbReference type="SAM" id="SignalP"/>
    </source>
</evidence>
<evidence type="ECO:0000313" key="4">
    <source>
        <dbReference type="EMBL" id="OGE72438.1"/>
    </source>
</evidence>
<dbReference type="Proteomes" id="UP000177057">
    <property type="component" value="Unassembled WGS sequence"/>
</dbReference>
<keyword evidence="3" id="KW-0732">Signal</keyword>
<name>A0A1F5N4A2_9BACT</name>
<accession>A0A1F5N4A2</accession>
<feature type="region of interest" description="Disordered" evidence="1">
    <location>
        <begin position="140"/>
        <end position="176"/>
    </location>
</feature>